<dbReference type="Gene3D" id="1.10.10.10">
    <property type="entry name" value="Winged helix-like DNA-binding domain superfamily/Winged helix DNA-binding domain"/>
    <property type="match status" value="1"/>
</dbReference>
<organism evidence="5 6">
    <name type="scientific">Pseudomonas putida</name>
    <name type="common">Arthrobacter siderocapsulatus</name>
    <dbReference type="NCBI Taxonomy" id="303"/>
    <lineage>
        <taxon>Bacteria</taxon>
        <taxon>Pseudomonadati</taxon>
        <taxon>Pseudomonadota</taxon>
        <taxon>Gammaproteobacteria</taxon>
        <taxon>Pseudomonadales</taxon>
        <taxon>Pseudomonadaceae</taxon>
        <taxon>Pseudomonas</taxon>
    </lineage>
</organism>
<evidence type="ECO:0000256" key="1">
    <source>
        <dbReference type="ARBA" id="ARBA00023015"/>
    </source>
</evidence>
<dbReference type="PANTHER" id="PTHR43537:SF53">
    <property type="entry name" value="HTH-TYPE TRANSCRIPTIONAL REPRESSOR NANR"/>
    <property type="match status" value="1"/>
</dbReference>
<protein>
    <submittedName>
        <fullName evidence="5">GntR family transcriptional regulator</fullName>
    </submittedName>
</protein>
<dbReference type="Pfam" id="PF00392">
    <property type="entry name" value="GntR"/>
    <property type="match status" value="1"/>
</dbReference>
<sequence>MNTSLPFLMAGGGRRMSADEIYPQLFDAILEQRLGPGTPLTELALGEAFGVSRTVIRRVLGRLSDQQVIVQRPAHTARLAAPDPEQARQVLSARRLAETTLIELAAQRSRPGQLRQLRELIARERLSHEQGQRCTAIRLGGEFHLKLAEIADNAPLTRFLNGLVPMTSLIIAKYEQHGCEHCAWQEHAALVDALEDGDSEAALRLMHVHLDRIEAKLDLG</sequence>
<dbReference type="Pfam" id="PF07729">
    <property type="entry name" value="FCD"/>
    <property type="match status" value="1"/>
</dbReference>
<evidence type="ECO:0000256" key="2">
    <source>
        <dbReference type="ARBA" id="ARBA00023125"/>
    </source>
</evidence>
<dbReference type="SMART" id="SM00895">
    <property type="entry name" value="FCD"/>
    <property type="match status" value="1"/>
</dbReference>
<keyword evidence="1" id="KW-0805">Transcription regulation</keyword>
<comment type="caution">
    <text evidence="5">The sequence shown here is derived from an EMBL/GenBank/DDBJ whole genome shotgun (WGS) entry which is preliminary data.</text>
</comment>
<dbReference type="InterPro" id="IPR036388">
    <property type="entry name" value="WH-like_DNA-bd_sf"/>
</dbReference>
<dbReference type="RefSeq" id="WP_064301790.1">
    <property type="nucleotide sequence ID" value="NZ_LUCV01000007.1"/>
</dbReference>
<dbReference type="InterPro" id="IPR008920">
    <property type="entry name" value="TF_FadR/GntR_C"/>
</dbReference>
<keyword evidence="2" id="KW-0238">DNA-binding</keyword>
<keyword evidence="3" id="KW-0804">Transcription</keyword>
<dbReference type="Proteomes" id="UP000077752">
    <property type="component" value="Unassembled WGS sequence"/>
</dbReference>
<dbReference type="PROSITE" id="PS50949">
    <property type="entry name" value="HTH_GNTR"/>
    <property type="match status" value="1"/>
</dbReference>
<gene>
    <name evidence="5" type="ORF">AYO28_09915</name>
</gene>
<evidence type="ECO:0000256" key="3">
    <source>
        <dbReference type="ARBA" id="ARBA00023163"/>
    </source>
</evidence>
<dbReference type="PANTHER" id="PTHR43537">
    <property type="entry name" value="TRANSCRIPTIONAL REGULATOR, GNTR FAMILY"/>
    <property type="match status" value="1"/>
</dbReference>
<evidence type="ECO:0000313" key="6">
    <source>
        <dbReference type="Proteomes" id="UP000077752"/>
    </source>
</evidence>
<dbReference type="InterPro" id="IPR000524">
    <property type="entry name" value="Tscrpt_reg_HTH_GntR"/>
</dbReference>
<dbReference type="AlphaFoldDB" id="A0A177STA5"/>
<name>A0A177STA5_PSEPU</name>
<proteinExistence type="predicted"/>
<dbReference type="GO" id="GO:0003677">
    <property type="term" value="F:DNA binding"/>
    <property type="evidence" value="ECO:0007669"/>
    <property type="project" value="UniProtKB-KW"/>
</dbReference>
<dbReference type="InterPro" id="IPR011711">
    <property type="entry name" value="GntR_C"/>
</dbReference>
<evidence type="ECO:0000313" key="5">
    <source>
        <dbReference type="EMBL" id="OAI94173.1"/>
    </source>
</evidence>
<feature type="domain" description="HTH gntR-type" evidence="4">
    <location>
        <begin position="15"/>
        <end position="82"/>
    </location>
</feature>
<accession>A0A177STA5</accession>
<dbReference type="GO" id="GO:0003700">
    <property type="term" value="F:DNA-binding transcription factor activity"/>
    <property type="evidence" value="ECO:0007669"/>
    <property type="project" value="InterPro"/>
</dbReference>
<dbReference type="SMART" id="SM00345">
    <property type="entry name" value="HTH_GNTR"/>
    <property type="match status" value="1"/>
</dbReference>
<dbReference type="InterPro" id="IPR036390">
    <property type="entry name" value="WH_DNA-bd_sf"/>
</dbReference>
<dbReference type="SUPFAM" id="SSF48008">
    <property type="entry name" value="GntR ligand-binding domain-like"/>
    <property type="match status" value="1"/>
</dbReference>
<dbReference type="SUPFAM" id="SSF46785">
    <property type="entry name" value="Winged helix' DNA-binding domain"/>
    <property type="match status" value="1"/>
</dbReference>
<dbReference type="Gene3D" id="1.20.120.530">
    <property type="entry name" value="GntR ligand-binding domain-like"/>
    <property type="match status" value="1"/>
</dbReference>
<evidence type="ECO:0000259" key="4">
    <source>
        <dbReference type="PROSITE" id="PS50949"/>
    </source>
</evidence>
<dbReference type="EMBL" id="LUCV01000007">
    <property type="protein sequence ID" value="OAI94173.1"/>
    <property type="molecule type" value="Genomic_DNA"/>
</dbReference>
<reference evidence="5 6" key="1">
    <citation type="submission" date="2016-03" db="EMBL/GenBank/DDBJ databases">
        <title>Draft Genome Assembly of Pseudomonas putida strain CBF10-2.</title>
        <authorList>
            <person name="Iyer R.S."/>
            <person name="Damania A."/>
        </authorList>
    </citation>
    <scope>NUCLEOTIDE SEQUENCE [LARGE SCALE GENOMIC DNA]</scope>
    <source>
        <strain evidence="5 6">CBF10-2</strain>
    </source>
</reference>